<evidence type="ECO:0000313" key="2">
    <source>
        <dbReference type="EMBL" id="VDP74161.1"/>
    </source>
</evidence>
<evidence type="ECO:0000313" key="3">
    <source>
        <dbReference type="Proteomes" id="UP000272942"/>
    </source>
</evidence>
<dbReference type="Gene3D" id="3.90.190.10">
    <property type="entry name" value="Protein tyrosine phosphatase superfamily"/>
    <property type="match status" value="1"/>
</dbReference>
<dbReference type="Proteomes" id="UP000272942">
    <property type="component" value="Unassembled WGS sequence"/>
</dbReference>
<evidence type="ECO:0000313" key="4">
    <source>
        <dbReference type="WBParaSite" id="ECPE_0000498701-mRNA-1"/>
    </source>
</evidence>
<reference evidence="4" key="1">
    <citation type="submission" date="2016-06" db="UniProtKB">
        <authorList>
            <consortium name="WormBaseParasite"/>
        </authorList>
    </citation>
    <scope>IDENTIFICATION</scope>
</reference>
<sequence length="109" mass="12591">KDFLQTWIYSSPNEAQQPPTFHGGIEIPNESKCDRYWPIHGSCQYGRIKVTHMETTELACYVLRKFLVHCVNQLALSNNATAYGLHKRSIHYAIPHFTVQTNESTRELL</sequence>
<accession>A0A183ADE0</accession>
<dbReference type="InterPro" id="IPR029021">
    <property type="entry name" value="Prot-tyrosine_phosphatase-like"/>
</dbReference>
<dbReference type="GO" id="GO:0004725">
    <property type="term" value="F:protein tyrosine phosphatase activity"/>
    <property type="evidence" value="ECO:0007669"/>
    <property type="project" value="InterPro"/>
</dbReference>
<name>A0A183ADE0_9TREM</name>
<dbReference type="OrthoDB" id="6277409at2759"/>
<dbReference type="EMBL" id="UZAN01041806">
    <property type="protein sequence ID" value="VDP74161.1"/>
    <property type="molecule type" value="Genomic_DNA"/>
</dbReference>
<dbReference type="WBParaSite" id="ECPE_0000498701-mRNA-1">
    <property type="protein sequence ID" value="ECPE_0000498701-mRNA-1"/>
    <property type="gene ID" value="ECPE_0000498701"/>
</dbReference>
<feature type="domain" description="Tyrosine-protein phosphatase" evidence="1">
    <location>
        <begin position="29"/>
        <end position="72"/>
    </location>
</feature>
<gene>
    <name evidence="2" type="ORF">ECPE_LOCUS4975</name>
</gene>
<keyword evidence="3" id="KW-1185">Reference proteome</keyword>
<dbReference type="InterPro" id="IPR000242">
    <property type="entry name" value="PTP_cat"/>
</dbReference>
<dbReference type="SUPFAM" id="SSF52799">
    <property type="entry name" value="(Phosphotyrosine protein) phosphatases II"/>
    <property type="match status" value="1"/>
</dbReference>
<evidence type="ECO:0000259" key="1">
    <source>
        <dbReference type="Pfam" id="PF00102"/>
    </source>
</evidence>
<proteinExistence type="predicted"/>
<dbReference type="AlphaFoldDB" id="A0A183ADE0"/>
<protein>
    <submittedName>
        <fullName evidence="4">Tyrosine-protein phosphatase domain-containing protein</fullName>
    </submittedName>
</protein>
<reference evidence="2 3" key="2">
    <citation type="submission" date="2018-11" db="EMBL/GenBank/DDBJ databases">
        <authorList>
            <consortium name="Pathogen Informatics"/>
        </authorList>
    </citation>
    <scope>NUCLEOTIDE SEQUENCE [LARGE SCALE GENOMIC DNA]</scope>
    <source>
        <strain evidence="2 3">Egypt</strain>
    </source>
</reference>
<dbReference type="Pfam" id="PF00102">
    <property type="entry name" value="Y_phosphatase"/>
    <property type="match status" value="1"/>
</dbReference>
<organism evidence="4">
    <name type="scientific">Echinostoma caproni</name>
    <dbReference type="NCBI Taxonomy" id="27848"/>
    <lineage>
        <taxon>Eukaryota</taxon>
        <taxon>Metazoa</taxon>
        <taxon>Spiralia</taxon>
        <taxon>Lophotrochozoa</taxon>
        <taxon>Platyhelminthes</taxon>
        <taxon>Trematoda</taxon>
        <taxon>Digenea</taxon>
        <taxon>Plagiorchiida</taxon>
        <taxon>Echinostomata</taxon>
        <taxon>Echinostomatoidea</taxon>
        <taxon>Echinostomatidae</taxon>
        <taxon>Echinostoma</taxon>
    </lineage>
</organism>